<dbReference type="CDD" id="cd01998">
    <property type="entry name" value="MnmA_TRMU-like"/>
    <property type="match status" value="1"/>
</dbReference>
<evidence type="ECO:0000313" key="8">
    <source>
        <dbReference type="Proteomes" id="UP001153678"/>
    </source>
</evidence>
<feature type="domain" description="tRNA-specific 2-thiouridylase MnmA-like central" evidence="6">
    <location>
        <begin position="162"/>
        <end position="225"/>
    </location>
</feature>
<reference evidence="7" key="1">
    <citation type="submission" date="2022-08" db="EMBL/GenBank/DDBJ databases">
        <authorList>
            <person name="Kallberg Y."/>
            <person name="Tangrot J."/>
            <person name="Rosling A."/>
        </authorList>
    </citation>
    <scope>NUCLEOTIDE SEQUENCE</scope>
    <source>
        <strain evidence="7">Wild A</strain>
    </source>
</reference>
<sequence>MNSGKKIVIGLSGGVDSSVAAYLLKKQGYQVIDLEKGLTPNPDILCNSVIKFRNFVEYAEKHFKPNFIATGHYAKIIRGSGECASLKCIHFGNFLTKPQDKSKDQTYFLCQIDRKLLTKIIFPLADLTKKKVRQIAEEIGLINSKKKDSTGICFIGEQKFTNFLANYFPKKEGEIIDIDSKKILGKHFGTYYFTIGQRRNLSLSGQKKPLYVVGKNLAKNIIYVTSVEEEKLTTFLDNQNITAKFRYRQPDISVKIFPTTNFEESRVEFSEKQRAVTPGQYAVFYHNDICLGGGVIFNTERNKESGEPIF</sequence>
<comment type="catalytic activity">
    <reaction evidence="4">
        <text>5-taurinomethyluridine(34) in tRNA + S-sulfanyl-L-cysteinyl-[protein] + AH2 + ATP = 5-taurinomethyl-2-thiouridine(34) in tRNA + L-cysteinyl-[protein] + A + AMP + diphosphate + H(+)</text>
        <dbReference type="Rhea" id="RHEA:47040"/>
        <dbReference type="Rhea" id="RHEA-COMP:10131"/>
        <dbReference type="Rhea" id="RHEA-COMP:11726"/>
        <dbReference type="Rhea" id="RHEA-COMP:11732"/>
        <dbReference type="Rhea" id="RHEA-COMP:11733"/>
        <dbReference type="ChEBI" id="CHEBI:13193"/>
        <dbReference type="ChEBI" id="CHEBI:15378"/>
        <dbReference type="ChEBI" id="CHEBI:17499"/>
        <dbReference type="ChEBI" id="CHEBI:29950"/>
        <dbReference type="ChEBI" id="CHEBI:30616"/>
        <dbReference type="ChEBI" id="CHEBI:33019"/>
        <dbReference type="ChEBI" id="CHEBI:61963"/>
        <dbReference type="ChEBI" id="CHEBI:87171"/>
        <dbReference type="ChEBI" id="CHEBI:87172"/>
        <dbReference type="ChEBI" id="CHEBI:456215"/>
        <dbReference type="EC" id="2.8.1.14"/>
    </reaction>
</comment>
<feature type="domain" description="tRNA-specific 2-thiouridylase MnmA-like C-terminal" evidence="5">
    <location>
        <begin position="236"/>
        <end position="296"/>
    </location>
</feature>
<dbReference type="InterPro" id="IPR004506">
    <property type="entry name" value="MnmA-like"/>
</dbReference>
<dbReference type="AlphaFoldDB" id="A0A9W4SAM3"/>
<dbReference type="InterPro" id="IPR046884">
    <property type="entry name" value="MnmA-like_central"/>
</dbReference>
<dbReference type="Gene3D" id="3.40.50.620">
    <property type="entry name" value="HUPs"/>
    <property type="match status" value="2"/>
</dbReference>
<evidence type="ECO:0000256" key="2">
    <source>
        <dbReference type="ARBA" id="ARBA00006191"/>
    </source>
</evidence>
<evidence type="ECO:0000256" key="4">
    <source>
        <dbReference type="ARBA" id="ARBA00049564"/>
    </source>
</evidence>
<proteinExistence type="inferred from homology"/>
<evidence type="ECO:0000259" key="5">
    <source>
        <dbReference type="Pfam" id="PF20258"/>
    </source>
</evidence>
<dbReference type="Pfam" id="PF20258">
    <property type="entry name" value="tRNA_Me_trans_C"/>
    <property type="match status" value="1"/>
</dbReference>
<dbReference type="GO" id="GO:0002143">
    <property type="term" value="P:tRNA wobble position uridine thiolation"/>
    <property type="evidence" value="ECO:0007669"/>
    <property type="project" value="TreeGrafter"/>
</dbReference>
<evidence type="ECO:0000259" key="6">
    <source>
        <dbReference type="Pfam" id="PF20259"/>
    </source>
</evidence>
<protein>
    <recommendedName>
        <fullName evidence="3">tRNA-5-taurinomethyluridine 2-sulfurtransferase</fullName>
        <ecNumber evidence="3">2.8.1.14</ecNumber>
    </recommendedName>
</protein>
<dbReference type="EMBL" id="CAMKVN010000017">
    <property type="protein sequence ID" value="CAI2161863.1"/>
    <property type="molecule type" value="Genomic_DNA"/>
</dbReference>
<comment type="caution">
    <text evidence="7">The sequence shown here is derived from an EMBL/GenBank/DDBJ whole genome shotgun (WGS) entry which is preliminary data.</text>
</comment>
<dbReference type="GO" id="GO:0016740">
    <property type="term" value="F:transferase activity"/>
    <property type="evidence" value="ECO:0007669"/>
    <property type="project" value="InterPro"/>
</dbReference>
<dbReference type="InterPro" id="IPR014729">
    <property type="entry name" value="Rossmann-like_a/b/a_fold"/>
</dbReference>
<comment type="function">
    <text evidence="1">Catalyzes the 2-thiolation of uridine at the wobble position (U34) of mitochondrial tRNA(Lys), tRNA(Glu) and tRNA(Gln). Required for the formation of 5-taurinomethyl-2-thiouridine (tm5s2U) of mitochondrial tRNA(Lys), tRNA(Glu), and tRNA(Gln) at the wobble position. ATP is required to activate the C2 atom of the wobble base.</text>
</comment>
<evidence type="ECO:0000256" key="1">
    <source>
        <dbReference type="ARBA" id="ARBA00003986"/>
    </source>
</evidence>
<dbReference type="PANTHER" id="PTHR11933:SF5">
    <property type="entry name" value="MITOCHONDRIAL TRNA-SPECIFIC 2-THIOURIDYLASE 1"/>
    <property type="match status" value="1"/>
</dbReference>
<evidence type="ECO:0000256" key="3">
    <source>
        <dbReference type="ARBA" id="ARBA00011953"/>
    </source>
</evidence>
<dbReference type="NCBIfam" id="TIGR00420">
    <property type="entry name" value="trmU"/>
    <property type="match status" value="1"/>
</dbReference>
<organism evidence="7 8">
    <name type="scientific">Funneliformis geosporum</name>
    <dbReference type="NCBI Taxonomy" id="1117311"/>
    <lineage>
        <taxon>Eukaryota</taxon>
        <taxon>Fungi</taxon>
        <taxon>Fungi incertae sedis</taxon>
        <taxon>Mucoromycota</taxon>
        <taxon>Glomeromycotina</taxon>
        <taxon>Glomeromycetes</taxon>
        <taxon>Glomerales</taxon>
        <taxon>Glomeraceae</taxon>
        <taxon>Funneliformis</taxon>
    </lineage>
</organism>
<comment type="similarity">
    <text evidence="2">Belongs to the MnmA/TRMU family.</text>
</comment>
<dbReference type="Pfam" id="PF20259">
    <property type="entry name" value="tRNA_Me_trans_M"/>
    <property type="match status" value="1"/>
</dbReference>
<keyword evidence="8" id="KW-1185">Reference proteome</keyword>
<dbReference type="OrthoDB" id="3685at2759"/>
<dbReference type="Proteomes" id="UP001153678">
    <property type="component" value="Unassembled WGS sequence"/>
</dbReference>
<dbReference type="EC" id="2.8.1.14" evidence="3"/>
<gene>
    <name evidence="7" type="ORF">FWILDA_LOCUS265</name>
</gene>
<name>A0A9W4SAM3_9GLOM</name>
<dbReference type="Pfam" id="PF03054">
    <property type="entry name" value="tRNA_Me_trans"/>
    <property type="match status" value="2"/>
</dbReference>
<dbReference type="SUPFAM" id="SSF52402">
    <property type="entry name" value="Adenine nucleotide alpha hydrolases-like"/>
    <property type="match status" value="1"/>
</dbReference>
<accession>A0A9W4SAM3</accession>
<dbReference type="PANTHER" id="PTHR11933">
    <property type="entry name" value="TRNA 5-METHYLAMINOMETHYL-2-THIOURIDYLATE -METHYLTRANSFERASE"/>
    <property type="match status" value="1"/>
</dbReference>
<dbReference type="Gene3D" id="2.40.30.10">
    <property type="entry name" value="Translation factors"/>
    <property type="match status" value="1"/>
</dbReference>
<dbReference type="InterPro" id="IPR046885">
    <property type="entry name" value="MnmA-like_C"/>
</dbReference>
<evidence type="ECO:0000313" key="7">
    <source>
        <dbReference type="EMBL" id="CAI2161863.1"/>
    </source>
</evidence>